<evidence type="ECO:0000313" key="2">
    <source>
        <dbReference type="EMBL" id="NNG39955.1"/>
    </source>
</evidence>
<feature type="compositionally biased region" description="Gly residues" evidence="1">
    <location>
        <begin position="1"/>
        <end position="10"/>
    </location>
</feature>
<evidence type="ECO:0000256" key="1">
    <source>
        <dbReference type="SAM" id="MobiDB-lite"/>
    </source>
</evidence>
<evidence type="ECO:0000313" key="3">
    <source>
        <dbReference type="Proteomes" id="UP000557772"/>
    </source>
</evidence>
<sequence length="94" mass="10167">MTISIEGGGKPMAHHDHQSSAMQPGKGHFQVAHEWLTGRVEDPRRLDPLLEDLVALSYADPGSRNNGTVVSGSRCLRRLVTVLSPAAIKLIRTG</sequence>
<dbReference type="EMBL" id="JABENB010000001">
    <property type="protein sequence ID" value="NNG39955.1"/>
    <property type="molecule type" value="Genomic_DNA"/>
</dbReference>
<gene>
    <name evidence="2" type="ORF">HJ588_11825</name>
</gene>
<dbReference type="AlphaFoldDB" id="A0A849AHM5"/>
<dbReference type="Proteomes" id="UP000557772">
    <property type="component" value="Unassembled WGS sequence"/>
</dbReference>
<dbReference type="RefSeq" id="WP_171155177.1">
    <property type="nucleotide sequence ID" value="NZ_JABENB010000001.1"/>
</dbReference>
<organism evidence="2 3">
    <name type="scientific">Flexivirga aerilata</name>
    <dbReference type="NCBI Taxonomy" id="1656889"/>
    <lineage>
        <taxon>Bacteria</taxon>
        <taxon>Bacillati</taxon>
        <taxon>Actinomycetota</taxon>
        <taxon>Actinomycetes</taxon>
        <taxon>Micrococcales</taxon>
        <taxon>Dermacoccaceae</taxon>
        <taxon>Flexivirga</taxon>
    </lineage>
</organism>
<name>A0A849AHM5_9MICO</name>
<comment type="caution">
    <text evidence="2">The sequence shown here is derived from an EMBL/GenBank/DDBJ whole genome shotgun (WGS) entry which is preliminary data.</text>
</comment>
<proteinExistence type="predicted"/>
<protein>
    <submittedName>
        <fullName evidence="2">Uncharacterized protein</fullName>
    </submittedName>
</protein>
<feature type="region of interest" description="Disordered" evidence="1">
    <location>
        <begin position="1"/>
        <end position="27"/>
    </location>
</feature>
<keyword evidence="3" id="KW-1185">Reference proteome</keyword>
<reference evidence="2 3" key="1">
    <citation type="submission" date="2020-05" db="EMBL/GenBank/DDBJ databases">
        <title>Flexivirga sp. ID2601S isolated from air conditioner.</title>
        <authorList>
            <person name="Kim D.H."/>
        </authorList>
    </citation>
    <scope>NUCLEOTIDE SEQUENCE [LARGE SCALE GENOMIC DNA]</scope>
    <source>
        <strain evidence="2 3">ID2601S</strain>
    </source>
</reference>
<accession>A0A849AHM5</accession>